<feature type="transmembrane region" description="Helical" evidence="2">
    <location>
        <begin position="292"/>
        <end position="312"/>
    </location>
</feature>
<keyword evidence="2" id="KW-1133">Transmembrane helix</keyword>
<dbReference type="AlphaFoldDB" id="A0AAE0L4V4"/>
<feature type="compositionally biased region" description="Pro residues" evidence="1">
    <location>
        <begin position="119"/>
        <end position="154"/>
    </location>
</feature>
<comment type="caution">
    <text evidence="3">The sequence shown here is derived from an EMBL/GenBank/DDBJ whole genome shotgun (WGS) entry which is preliminary data.</text>
</comment>
<protein>
    <submittedName>
        <fullName evidence="3">Uncharacterized protein</fullName>
    </submittedName>
</protein>
<keyword evidence="2" id="KW-0812">Transmembrane</keyword>
<name>A0AAE0L4V4_9CHLO</name>
<gene>
    <name evidence="3" type="ORF">CYMTET_19869</name>
</gene>
<dbReference type="Proteomes" id="UP001190700">
    <property type="component" value="Unassembled WGS sequence"/>
</dbReference>
<evidence type="ECO:0000256" key="1">
    <source>
        <dbReference type="SAM" id="MobiDB-lite"/>
    </source>
</evidence>
<reference evidence="3 4" key="1">
    <citation type="journal article" date="2015" name="Genome Biol. Evol.">
        <title>Comparative Genomics of a Bacterivorous Green Alga Reveals Evolutionary Causalities and Consequences of Phago-Mixotrophic Mode of Nutrition.</title>
        <authorList>
            <person name="Burns J.A."/>
            <person name="Paasch A."/>
            <person name="Narechania A."/>
            <person name="Kim E."/>
        </authorList>
    </citation>
    <scope>NUCLEOTIDE SEQUENCE [LARGE SCALE GENOMIC DNA]</scope>
    <source>
        <strain evidence="3 4">PLY_AMNH</strain>
    </source>
</reference>
<accession>A0AAE0L4V4</accession>
<evidence type="ECO:0000256" key="2">
    <source>
        <dbReference type="SAM" id="Phobius"/>
    </source>
</evidence>
<evidence type="ECO:0000313" key="4">
    <source>
        <dbReference type="Proteomes" id="UP001190700"/>
    </source>
</evidence>
<sequence length="369" mass="39387">MEEGEGTMLYDITRSYGPATLLFGPTWQLYSNIDPAWFFPPRPPPSPPFPPPFKPFLGTLPRSPPPPSPPSAPPPHAPIPSNRLIPTHPSPGGCLALLPVIPHHPHRKCRPPLGRHPPLRSPRPPPSPPPPPSPTPPPPPIIPPSPPPRGPAPPGLDLQGWVAVATHKVRFPEAGVGSLPEDCGSEYVGVITELASNRDSDSAILSLESGSAEVEAHTRFASHSAANRFGDELRCEACLVAAFAESPACAALGDPLLVSISIEYLVPVSDEPQSTISPDDEDSSISEFGEYAWFWAVLAAIFVLFAVGGFYVTKRKSQEQQLGYLDGKDPLTLEYEEEQQLAVASPSFGSPMASGKVVPVQDIDTDTPA</sequence>
<feature type="region of interest" description="Disordered" evidence="1">
    <location>
        <begin position="48"/>
        <end position="88"/>
    </location>
</feature>
<proteinExistence type="predicted"/>
<feature type="region of interest" description="Disordered" evidence="1">
    <location>
        <begin position="106"/>
        <end position="158"/>
    </location>
</feature>
<dbReference type="PRINTS" id="PR01217">
    <property type="entry name" value="PRICHEXTENSN"/>
</dbReference>
<keyword evidence="4" id="KW-1185">Reference proteome</keyword>
<keyword evidence="2" id="KW-0472">Membrane</keyword>
<organism evidence="3 4">
    <name type="scientific">Cymbomonas tetramitiformis</name>
    <dbReference type="NCBI Taxonomy" id="36881"/>
    <lineage>
        <taxon>Eukaryota</taxon>
        <taxon>Viridiplantae</taxon>
        <taxon>Chlorophyta</taxon>
        <taxon>Pyramimonadophyceae</taxon>
        <taxon>Pyramimonadales</taxon>
        <taxon>Pyramimonadaceae</taxon>
        <taxon>Cymbomonas</taxon>
    </lineage>
</organism>
<dbReference type="EMBL" id="LGRX02009358">
    <property type="protein sequence ID" value="KAK3271805.1"/>
    <property type="molecule type" value="Genomic_DNA"/>
</dbReference>
<evidence type="ECO:0000313" key="3">
    <source>
        <dbReference type="EMBL" id="KAK3271805.1"/>
    </source>
</evidence>
<feature type="compositionally biased region" description="Pro residues" evidence="1">
    <location>
        <begin position="62"/>
        <end position="78"/>
    </location>
</feature>